<evidence type="ECO:0000256" key="1">
    <source>
        <dbReference type="SAM" id="Phobius"/>
    </source>
</evidence>
<proteinExistence type="predicted"/>
<accession>A0ABY3MY16</accession>
<sequence length="396" mass="44423">MLTLISHLRLYSAVKAQLSLQLPATLNSALVNSFNNEDQLNKIADKIVLSNQRISVDNPLPLPLVNFISLEHLKFSLSSTGPKNSNEGSTAASVEHNEINHIDGFNQLSWQNGSELVQAEFLLTYQFNMFNTIIISLLLSSLLSYLFYLLPNKQRQEAKQWQDNIEQAGVNKTLAVKLAKLIISQEAAANSNDNNLHDSSININALPRIVTLCIERGLLTDEIALALIKAEPLPIAHEQQLWFIKALEHQHTVESALIIAKSDEQLSFNLSAKTITAHGLTITLTATPLFYYYWYAQRAISQLPLYVNPSQTQPDRKQGELLATIMLEYNGHSKAMNDLSQNGLKAKALELNRNKIKDELMALLGDLASPYLLIKERDLKTTRYKYGFSTDLKILL</sequence>
<keyword evidence="1" id="KW-0472">Membrane</keyword>
<dbReference type="RefSeq" id="WP_148747744.1">
    <property type="nucleotide sequence ID" value="NZ_PJAI02000006.1"/>
</dbReference>
<evidence type="ECO:0000313" key="2">
    <source>
        <dbReference type="EMBL" id="TYK66103.1"/>
    </source>
</evidence>
<evidence type="ECO:0000313" key="3">
    <source>
        <dbReference type="Proteomes" id="UP000815846"/>
    </source>
</evidence>
<keyword evidence="3" id="KW-1185">Reference proteome</keyword>
<comment type="caution">
    <text evidence="2">The sequence shown here is derived from an EMBL/GenBank/DDBJ whole genome shotgun (WGS) entry which is preliminary data.</text>
</comment>
<name>A0ABY3MY16_9GAMM</name>
<keyword evidence="1" id="KW-1133">Transmembrane helix</keyword>
<organism evidence="2 3">
    <name type="scientific">Colwellia echini</name>
    <dbReference type="NCBI Taxonomy" id="1982103"/>
    <lineage>
        <taxon>Bacteria</taxon>
        <taxon>Pseudomonadati</taxon>
        <taxon>Pseudomonadota</taxon>
        <taxon>Gammaproteobacteria</taxon>
        <taxon>Alteromonadales</taxon>
        <taxon>Colwelliaceae</taxon>
        <taxon>Colwellia</taxon>
    </lineage>
</organism>
<dbReference type="Proteomes" id="UP000815846">
    <property type="component" value="Unassembled WGS sequence"/>
</dbReference>
<keyword evidence="1" id="KW-0812">Transmembrane</keyword>
<reference evidence="2 3" key="1">
    <citation type="submission" date="2019-08" db="EMBL/GenBank/DDBJ databases">
        <title>Microbe sample from Colwellia echini.</title>
        <authorList>
            <person name="Christiansen L."/>
            <person name="Pathiraja D."/>
            <person name="Schultz-Johansen M."/>
            <person name="Choi I.-G."/>
            <person name="Stougaard P."/>
        </authorList>
    </citation>
    <scope>NUCLEOTIDE SEQUENCE [LARGE SCALE GENOMIC DNA]</scope>
    <source>
        <strain evidence="2 3">A3</strain>
    </source>
</reference>
<feature type="transmembrane region" description="Helical" evidence="1">
    <location>
        <begin position="129"/>
        <end position="150"/>
    </location>
</feature>
<protein>
    <submittedName>
        <fullName evidence="2">Uncharacterized protein</fullName>
    </submittedName>
</protein>
<gene>
    <name evidence="2" type="ORF">CWS31_007500</name>
</gene>
<dbReference type="EMBL" id="PJAI02000006">
    <property type="protein sequence ID" value="TYK66103.1"/>
    <property type="molecule type" value="Genomic_DNA"/>
</dbReference>